<proteinExistence type="predicted"/>
<dbReference type="EMBL" id="DVML01000022">
    <property type="protein sequence ID" value="HIU22665.1"/>
    <property type="molecule type" value="Genomic_DNA"/>
</dbReference>
<dbReference type="Proteomes" id="UP000824087">
    <property type="component" value="Unassembled WGS sequence"/>
</dbReference>
<name>A0A9D1HWT3_9BACT</name>
<comment type="caution">
    <text evidence="1">The sequence shown here is derived from an EMBL/GenBank/DDBJ whole genome shotgun (WGS) entry which is preliminary data.</text>
</comment>
<evidence type="ECO:0000313" key="1">
    <source>
        <dbReference type="EMBL" id="HIU22665.1"/>
    </source>
</evidence>
<protein>
    <submittedName>
        <fullName evidence="1">Uncharacterized protein</fullName>
    </submittedName>
</protein>
<reference evidence="1" key="2">
    <citation type="journal article" date="2021" name="PeerJ">
        <title>Extensive microbial diversity within the chicken gut microbiome revealed by metagenomics and culture.</title>
        <authorList>
            <person name="Gilroy R."/>
            <person name="Ravi A."/>
            <person name="Getino M."/>
            <person name="Pursley I."/>
            <person name="Horton D.L."/>
            <person name="Alikhan N.F."/>
            <person name="Baker D."/>
            <person name="Gharbi K."/>
            <person name="Hall N."/>
            <person name="Watson M."/>
            <person name="Adriaenssens E.M."/>
            <person name="Foster-Nyarko E."/>
            <person name="Jarju S."/>
            <person name="Secka A."/>
            <person name="Antonio M."/>
            <person name="Oren A."/>
            <person name="Chaudhuri R.R."/>
            <person name="La Ragione R."/>
            <person name="Hildebrand F."/>
            <person name="Pallen M.J."/>
        </authorList>
    </citation>
    <scope>NUCLEOTIDE SEQUENCE</scope>
    <source>
        <strain evidence="1">CHK197-8231</strain>
    </source>
</reference>
<dbReference type="AlphaFoldDB" id="A0A9D1HWT3"/>
<evidence type="ECO:0000313" key="2">
    <source>
        <dbReference type="Proteomes" id="UP000824087"/>
    </source>
</evidence>
<organism evidence="1 2">
    <name type="scientific">Candidatus Fimihabitans intestinipullorum</name>
    <dbReference type="NCBI Taxonomy" id="2840820"/>
    <lineage>
        <taxon>Bacteria</taxon>
        <taxon>Bacillati</taxon>
        <taxon>Mycoplasmatota</taxon>
        <taxon>Mycoplasmatota incertae sedis</taxon>
        <taxon>Candidatus Fimihabitans</taxon>
    </lineage>
</organism>
<sequence length="135" mass="15514">MTGEEIFIMTMAMIDEMLESGELDATTTGEYRAKTPHILTLLQNEIIGIENRYRAFDEQIKPVKIEDLEQTVQVDDIKANTLLTNGLAAHLMLHENKALANFFQQRYEEMRNTYLVPTPAKITKKQDVYGSNLNY</sequence>
<accession>A0A9D1HWT3</accession>
<reference evidence="1" key="1">
    <citation type="submission" date="2020-10" db="EMBL/GenBank/DDBJ databases">
        <authorList>
            <person name="Gilroy R."/>
        </authorList>
    </citation>
    <scope>NUCLEOTIDE SEQUENCE</scope>
    <source>
        <strain evidence="1">CHK197-8231</strain>
    </source>
</reference>
<gene>
    <name evidence="1" type="ORF">IAD49_03690</name>
</gene>